<keyword evidence="2" id="KW-1185">Reference proteome</keyword>
<organism evidence="1 2">
    <name type="scientific">Racocetra persica</name>
    <dbReference type="NCBI Taxonomy" id="160502"/>
    <lineage>
        <taxon>Eukaryota</taxon>
        <taxon>Fungi</taxon>
        <taxon>Fungi incertae sedis</taxon>
        <taxon>Mucoromycota</taxon>
        <taxon>Glomeromycotina</taxon>
        <taxon>Glomeromycetes</taxon>
        <taxon>Diversisporales</taxon>
        <taxon>Gigasporaceae</taxon>
        <taxon>Racocetra</taxon>
    </lineage>
</organism>
<dbReference type="Proteomes" id="UP000789920">
    <property type="component" value="Unassembled WGS sequence"/>
</dbReference>
<reference evidence="1" key="1">
    <citation type="submission" date="2021-06" db="EMBL/GenBank/DDBJ databases">
        <authorList>
            <person name="Kallberg Y."/>
            <person name="Tangrot J."/>
            <person name="Rosling A."/>
        </authorList>
    </citation>
    <scope>NUCLEOTIDE SEQUENCE</scope>
    <source>
        <strain evidence="1">MA461A</strain>
    </source>
</reference>
<accession>A0ACA9QAG1</accession>
<protein>
    <submittedName>
        <fullName evidence="1">6327_t:CDS:1</fullName>
    </submittedName>
</protein>
<name>A0ACA9QAG1_9GLOM</name>
<dbReference type="EMBL" id="CAJVQC010028512">
    <property type="protein sequence ID" value="CAG8739845.1"/>
    <property type="molecule type" value="Genomic_DNA"/>
</dbReference>
<evidence type="ECO:0000313" key="1">
    <source>
        <dbReference type="EMBL" id="CAG8739845.1"/>
    </source>
</evidence>
<gene>
    <name evidence="1" type="ORF">RPERSI_LOCUS13038</name>
</gene>
<sequence>MCRPATHGALRKLFNDNGIIAHIIQVSEGDGGLDLLLSYQGNQICVQSKDRENALILSMVKDFEATMIHFKSSLRILVYNSETMKTEKYLTKQAKLWSDNSTQELIVCNKKQVVEKIKNFFKNEKDSIKELILTNFKADKFSLMEIISENVKVDAIEPLNFYKFVFVTVPIKMSIEWQQKRARLGELVDREYLETLNTYYLEDIDSVYPGNLKFENIINLCDDCSQCHNCDRFYYDFFTTLL</sequence>
<evidence type="ECO:0000313" key="2">
    <source>
        <dbReference type="Proteomes" id="UP000789920"/>
    </source>
</evidence>
<proteinExistence type="predicted"/>
<comment type="caution">
    <text evidence="1">The sequence shown here is derived from an EMBL/GenBank/DDBJ whole genome shotgun (WGS) entry which is preliminary data.</text>
</comment>